<dbReference type="InterPro" id="IPR001279">
    <property type="entry name" value="Metallo-B-lactamas"/>
</dbReference>
<evidence type="ECO:0000313" key="7">
    <source>
        <dbReference type="Proteomes" id="UP000278983"/>
    </source>
</evidence>
<dbReference type="GO" id="GO:0046872">
    <property type="term" value="F:metal ion binding"/>
    <property type="evidence" value="ECO:0007669"/>
    <property type="project" value="UniProtKB-KW"/>
</dbReference>
<feature type="domain" description="Metallo-beta-lactamase" evidence="5">
    <location>
        <begin position="13"/>
        <end position="197"/>
    </location>
</feature>
<evidence type="ECO:0000256" key="1">
    <source>
        <dbReference type="ARBA" id="ARBA00001947"/>
    </source>
</evidence>
<keyword evidence="4" id="KW-0862">Zinc</keyword>
<accession>A0A432LJV7</accession>
<dbReference type="InterPro" id="IPR051453">
    <property type="entry name" value="MBL_Glyoxalase_II"/>
</dbReference>
<keyword evidence="2" id="KW-0479">Metal-binding</keyword>
<dbReference type="OrthoDB" id="9802248at2"/>
<keyword evidence="7" id="KW-1185">Reference proteome</keyword>
<dbReference type="PANTHER" id="PTHR46233:SF3">
    <property type="entry name" value="HYDROXYACYLGLUTATHIONE HYDROLASE GLOC"/>
    <property type="match status" value="1"/>
</dbReference>
<dbReference type="Pfam" id="PF00753">
    <property type="entry name" value="Lactamase_B"/>
    <property type="match status" value="1"/>
</dbReference>
<evidence type="ECO:0000259" key="5">
    <source>
        <dbReference type="SMART" id="SM00849"/>
    </source>
</evidence>
<dbReference type="SMART" id="SM00849">
    <property type="entry name" value="Lactamase_B"/>
    <property type="match status" value="1"/>
</dbReference>
<gene>
    <name evidence="6" type="ORF">EHV08_03915</name>
</gene>
<evidence type="ECO:0000256" key="2">
    <source>
        <dbReference type="ARBA" id="ARBA00022723"/>
    </source>
</evidence>
<proteinExistence type="predicted"/>
<dbReference type="RefSeq" id="WP_126678155.1">
    <property type="nucleotide sequence ID" value="NZ_RYYU01000001.1"/>
</dbReference>
<dbReference type="PANTHER" id="PTHR46233">
    <property type="entry name" value="HYDROXYACYLGLUTATHIONE HYDROLASE GLOC"/>
    <property type="match status" value="1"/>
</dbReference>
<dbReference type="SUPFAM" id="SSF56281">
    <property type="entry name" value="Metallo-hydrolase/oxidoreductase"/>
    <property type="match status" value="1"/>
</dbReference>
<dbReference type="CDD" id="cd06262">
    <property type="entry name" value="metallo-hydrolase-like_MBL-fold"/>
    <property type="match status" value="1"/>
</dbReference>
<evidence type="ECO:0000313" key="6">
    <source>
        <dbReference type="EMBL" id="RUL58999.1"/>
    </source>
</evidence>
<protein>
    <submittedName>
        <fullName evidence="6">MBL fold metallo-hydrolase</fullName>
    </submittedName>
</protein>
<dbReference type="Gene3D" id="3.60.15.10">
    <property type="entry name" value="Ribonuclease Z/Hydroxyacylglutathione hydrolase-like"/>
    <property type="match status" value="1"/>
</dbReference>
<dbReference type="InterPro" id="IPR036866">
    <property type="entry name" value="RibonucZ/Hydroxyglut_hydro"/>
</dbReference>
<organism evidence="6 7">
    <name type="scientific">Prevotella koreensis</name>
    <dbReference type="NCBI Taxonomy" id="2490854"/>
    <lineage>
        <taxon>Bacteria</taxon>
        <taxon>Pseudomonadati</taxon>
        <taxon>Bacteroidota</taxon>
        <taxon>Bacteroidia</taxon>
        <taxon>Bacteroidales</taxon>
        <taxon>Prevotellaceae</taxon>
        <taxon>Prevotella</taxon>
    </lineage>
</organism>
<dbReference type="AlphaFoldDB" id="A0A432LJV7"/>
<dbReference type="Proteomes" id="UP000278983">
    <property type="component" value="Unassembled WGS sequence"/>
</dbReference>
<reference evidence="6 7" key="1">
    <citation type="submission" date="2018-12" db="EMBL/GenBank/DDBJ databases">
        <title>Genome sequencing of Prevotella sp. KCOM 3155 (= JS262).</title>
        <authorList>
            <person name="Kook J.-K."/>
            <person name="Park S.-N."/>
            <person name="Lim Y.K."/>
        </authorList>
    </citation>
    <scope>NUCLEOTIDE SEQUENCE [LARGE SCALE GENOMIC DNA]</scope>
    <source>
        <strain evidence="6 7">KCOM 3155</strain>
    </source>
</reference>
<comment type="cofactor">
    <cofactor evidence="1">
        <name>Zn(2+)</name>
        <dbReference type="ChEBI" id="CHEBI:29105"/>
    </cofactor>
</comment>
<dbReference type="EMBL" id="RYYU01000001">
    <property type="protein sequence ID" value="RUL58999.1"/>
    <property type="molecule type" value="Genomic_DNA"/>
</dbReference>
<name>A0A432LJV7_9BACT</name>
<keyword evidence="3 6" id="KW-0378">Hydrolase</keyword>
<evidence type="ECO:0000256" key="4">
    <source>
        <dbReference type="ARBA" id="ARBA00022833"/>
    </source>
</evidence>
<sequence length="214" mass="23784">MLNIKKFVFNPFQENTYIVSDETGECVIIDCGAFNDNERKEIIDYIATNTLKPVRLICTHGHFDHCAGNDFIKKQYGINADVSIKDKFLINALPQQAMLFLGMKYETDSSVVGKYFTGEDKISFGSHSFSILETPGHTPGSVTFYCEEEGVAFTGDTLFQMSIGRTDFEGSSITDMMNSLRNVLAKLPKSTTVLSGHGGNTTIGNELEMNPYLR</sequence>
<dbReference type="GO" id="GO:0016787">
    <property type="term" value="F:hydrolase activity"/>
    <property type="evidence" value="ECO:0007669"/>
    <property type="project" value="UniProtKB-KW"/>
</dbReference>
<evidence type="ECO:0000256" key="3">
    <source>
        <dbReference type="ARBA" id="ARBA00022801"/>
    </source>
</evidence>
<comment type="caution">
    <text evidence="6">The sequence shown here is derived from an EMBL/GenBank/DDBJ whole genome shotgun (WGS) entry which is preliminary data.</text>
</comment>